<protein>
    <recommendedName>
        <fullName evidence="10">Aquaporin</fullName>
    </recommendedName>
</protein>
<dbReference type="InterPro" id="IPR000425">
    <property type="entry name" value="MIP"/>
</dbReference>
<comment type="similarity">
    <text evidence="2">Belongs to the MIP/aquaporin (TC 1.A.8) family.</text>
</comment>
<dbReference type="InterPro" id="IPR022357">
    <property type="entry name" value="MIP_CS"/>
</dbReference>
<dbReference type="PROSITE" id="PS00221">
    <property type="entry name" value="MIP"/>
    <property type="match status" value="1"/>
</dbReference>
<comment type="caution">
    <text evidence="8">The sequence shown here is derived from an EMBL/GenBank/DDBJ whole genome shotgun (WGS) entry which is preliminary data.</text>
</comment>
<dbReference type="Pfam" id="PF00230">
    <property type="entry name" value="MIP"/>
    <property type="match status" value="1"/>
</dbReference>
<reference evidence="8" key="1">
    <citation type="submission" date="2023-10" db="EMBL/GenBank/DDBJ databases">
        <title>Genome assembly of Pristionchus species.</title>
        <authorList>
            <person name="Yoshida K."/>
            <person name="Sommer R.J."/>
        </authorList>
    </citation>
    <scope>NUCLEOTIDE SEQUENCE</scope>
    <source>
        <strain evidence="8">RS5133</strain>
    </source>
</reference>
<comment type="subcellular location">
    <subcellularLocation>
        <location evidence="1">Membrane</location>
        <topology evidence="1">Multi-pass membrane protein</topology>
    </subcellularLocation>
</comment>
<sequence>IDLTVVYVSQPNPNSHSSSSFLDGLIVFTLTSLFTHTDNSPVHLNPAISIAVSLRSFGGILTCIARLIGQFLGSLLGFVLAFGLASPSLLSDSLHFTPPSPSAQFATRIQMFFLESIFTALVCLPYLSKHVHPYTIAAARVSYSNPSSRVR</sequence>
<evidence type="ECO:0000256" key="5">
    <source>
        <dbReference type="ARBA" id="ARBA00022989"/>
    </source>
</evidence>
<gene>
    <name evidence="8" type="ORF">PFISCL1PPCAC_8108</name>
</gene>
<evidence type="ECO:0000313" key="9">
    <source>
        <dbReference type="Proteomes" id="UP001432322"/>
    </source>
</evidence>
<dbReference type="InterPro" id="IPR023271">
    <property type="entry name" value="Aquaporin-like"/>
</dbReference>
<feature type="non-terminal residue" evidence="8">
    <location>
        <position position="1"/>
    </location>
</feature>
<dbReference type="GO" id="GO:0016020">
    <property type="term" value="C:membrane"/>
    <property type="evidence" value="ECO:0007669"/>
    <property type="project" value="UniProtKB-SubCell"/>
</dbReference>
<dbReference type="Proteomes" id="UP001432322">
    <property type="component" value="Unassembled WGS sequence"/>
</dbReference>
<keyword evidence="5 7" id="KW-1133">Transmembrane helix</keyword>
<evidence type="ECO:0008006" key="10">
    <source>
        <dbReference type="Google" id="ProtNLM"/>
    </source>
</evidence>
<feature type="transmembrane region" description="Helical" evidence="7">
    <location>
        <begin position="105"/>
        <end position="127"/>
    </location>
</feature>
<name>A0AAV5VBP3_9BILA</name>
<evidence type="ECO:0000256" key="3">
    <source>
        <dbReference type="ARBA" id="ARBA00022448"/>
    </source>
</evidence>
<evidence type="ECO:0000256" key="4">
    <source>
        <dbReference type="ARBA" id="ARBA00022692"/>
    </source>
</evidence>
<dbReference type="GO" id="GO:0015267">
    <property type="term" value="F:channel activity"/>
    <property type="evidence" value="ECO:0007669"/>
    <property type="project" value="InterPro"/>
</dbReference>
<feature type="transmembrane region" description="Helical" evidence="7">
    <location>
        <begin position="63"/>
        <end position="85"/>
    </location>
</feature>
<dbReference type="AlphaFoldDB" id="A0AAV5VBP3"/>
<accession>A0AAV5VBP3</accession>
<keyword evidence="9" id="KW-1185">Reference proteome</keyword>
<keyword evidence="6 7" id="KW-0472">Membrane</keyword>
<evidence type="ECO:0000256" key="2">
    <source>
        <dbReference type="ARBA" id="ARBA00006175"/>
    </source>
</evidence>
<evidence type="ECO:0000256" key="6">
    <source>
        <dbReference type="ARBA" id="ARBA00023136"/>
    </source>
</evidence>
<evidence type="ECO:0000256" key="7">
    <source>
        <dbReference type="SAM" id="Phobius"/>
    </source>
</evidence>
<evidence type="ECO:0000256" key="1">
    <source>
        <dbReference type="ARBA" id="ARBA00004141"/>
    </source>
</evidence>
<evidence type="ECO:0000313" key="8">
    <source>
        <dbReference type="EMBL" id="GMT16811.1"/>
    </source>
</evidence>
<dbReference type="EMBL" id="BTSY01000002">
    <property type="protein sequence ID" value="GMT16811.1"/>
    <property type="molecule type" value="Genomic_DNA"/>
</dbReference>
<organism evidence="8 9">
    <name type="scientific">Pristionchus fissidentatus</name>
    <dbReference type="NCBI Taxonomy" id="1538716"/>
    <lineage>
        <taxon>Eukaryota</taxon>
        <taxon>Metazoa</taxon>
        <taxon>Ecdysozoa</taxon>
        <taxon>Nematoda</taxon>
        <taxon>Chromadorea</taxon>
        <taxon>Rhabditida</taxon>
        <taxon>Rhabditina</taxon>
        <taxon>Diplogasteromorpha</taxon>
        <taxon>Diplogasteroidea</taxon>
        <taxon>Neodiplogasteridae</taxon>
        <taxon>Pristionchus</taxon>
    </lineage>
</organism>
<keyword evidence="3" id="KW-0813">Transport</keyword>
<proteinExistence type="inferred from homology"/>
<dbReference type="Gene3D" id="1.20.1080.10">
    <property type="entry name" value="Glycerol uptake facilitator protein"/>
    <property type="match status" value="1"/>
</dbReference>
<dbReference type="SUPFAM" id="SSF81338">
    <property type="entry name" value="Aquaporin-like"/>
    <property type="match status" value="1"/>
</dbReference>
<keyword evidence="4 7" id="KW-0812">Transmembrane</keyword>